<accession>A0A314YNT2</accession>
<evidence type="ECO:0000256" key="2">
    <source>
        <dbReference type="ARBA" id="ARBA00023295"/>
    </source>
</evidence>
<keyword evidence="1" id="KW-0378">Hydrolase</keyword>
<protein>
    <submittedName>
        <fullName evidence="4">Putative beta-D-xylosidase 5</fullName>
    </submittedName>
</protein>
<dbReference type="InterPro" id="IPR036881">
    <property type="entry name" value="Glyco_hydro_3_C_sf"/>
</dbReference>
<dbReference type="STRING" id="2094558.A0A314YNT2"/>
<dbReference type="Proteomes" id="UP000250321">
    <property type="component" value="Unassembled WGS sequence"/>
</dbReference>
<dbReference type="OrthoDB" id="47059at2759"/>
<evidence type="ECO:0000313" key="4">
    <source>
        <dbReference type="EMBL" id="PQQ06328.1"/>
    </source>
</evidence>
<dbReference type="GO" id="GO:0009044">
    <property type="term" value="F:xylan 1,4-beta-xylosidase activity"/>
    <property type="evidence" value="ECO:0007669"/>
    <property type="project" value="InterPro"/>
</dbReference>
<organism evidence="4 5">
    <name type="scientific">Prunus yedoensis var. nudiflora</name>
    <dbReference type="NCBI Taxonomy" id="2094558"/>
    <lineage>
        <taxon>Eukaryota</taxon>
        <taxon>Viridiplantae</taxon>
        <taxon>Streptophyta</taxon>
        <taxon>Embryophyta</taxon>
        <taxon>Tracheophyta</taxon>
        <taxon>Spermatophyta</taxon>
        <taxon>Magnoliopsida</taxon>
        <taxon>eudicotyledons</taxon>
        <taxon>Gunneridae</taxon>
        <taxon>Pentapetalae</taxon>
        <taxon>rosids</taxon>
        <taxon>fabids</taxon>
        <taxon>Rosales</taxon>
        <taxon>Rosaceae</taxon>
        <taxon>Amygdaloideae</taxon>
        <taxon>Amygdaleae</taxon>
        <taxon>Prunus</taxon>
    </lineage>
</organism>
<gene>
    <name evidence="4" type="ORF">Pyn_15781</name>
</gene>
<dbReference type="GO" id="GO:0031222">
    <property type="term" value="P:arabinan catabolic process"/>
    <property type="evidence" value="ECO:0007669"/>
    <property type="project" value="TreeGrafter"/>
</dbReference>
<sequence>MLINTGLDLDCGAYYPNFTQTAVEQGKVNVGDLDRALNYLYVVLMRLGYFDGSPTFKSLGKKDICTKEHIELATEAAREGLVLLKNVNETLPLNSAKIKTLAVVRPHANATEVMIGNYAGVPCQYTSPIDAFKSYGEVMYEVGCDVACQNESLIFPAMRAAKKADATILVVGLDLSVEAEGLDRVDLLLPGYQTQLINQVAQVSKGPVILVVMSAGCVDISFAKQNDKIKAILWAGYPGEEGGRAIADIVFGHHNPGGRLPLTWYEANYVDMLPMTSMPLRPIDSLGYPGRTYKFFNGSTV</sequence>
<dbReference type="SUPFAM" id="SSF51445">
    <property type="entry name" value="(Trans)glycosidases"/>
    <property type="match status" value="1"/>
</dbReference>
<dbReference type="GO" id="GO:0046556">
    <property type="term" value="F:alpha-L-arabinofuranosidase activity"/>
    <property type="evidence" value="ECO:0007669"/>
    <property type="project" value="TreeGrafter"/>
</dbReference>
<proteinExistence type="predicted"/>
<dbReference type="Gene3D" id="3.40.50.1700">
    <property type="entry name" value="Glycoside hydrolase family 3 C-terminal domain"/>
    <property type="match status" value="1"/>
</dbReference>
<dbReference type="InterPro" id="IPR002772">
    <property type="entry name" value="Glyco_hydro_3_C"/>
</dbReference>
<evidence type="ECO:0000256" key="1">
    <source>
        <dbReference type="ARBA" id="ARBA00022801"/>
    </source>
</evidence>
<dbReference type="GO" id="GO:0045493">
    <property type="term" value="P:xylan catabolic process"/>
    <property type="evidence" value="ECO:0007669"/>
    <property type="project" value="InterPro"/>
</dbReference>
<dbReference type="Pfam" id="PF01915">
    <property type="entry name" value="Glyco_hydro_3_C"/>
    <property type="match status" value="1"/>
</dbReference>
<name>A0A314YNT2_PRUYE</name>
<comment type="caution">
    <text evidence="4">The sequence shown here is derived from an EMBL/GenBank/DDBJ whole genome shotgun (WGS) entry which is preliminary data.</text>
</comment>
<dbReference type="EMBL" id="PJQY01000978">
    <property type="protein sequence ID" value="PQQ06328.1"/>
    <property type="molecule type" value="Genomic_DNA"/>
</dbReference>
<dbReference type="AlphaFoldDB" id="A0A314YNT2"/>
<evidence type="ECO:0000259" key="3">
    <source>
        <dbReference type="Pfam" id="PF01915"/>
    </source>
</evidence>
<feature type="domain" description="Glycoside hydrolase family 3 C-terminal" evidence="3">
    <location>
        <begin position="81"/>
        <end position="268"/>
    </location>
</feature>
<evidence type="ECO:0000313" key="5">
    <source>
        <dbReference type="Proteomes" id="UP000250321"/>
    </source>
</evidence>
<reference evidence="4 5" key="1">
    <citation type="submission" date="2018-02" db="EMBL/GenBank/DDBJ databases">
        <title>Draft genome of wild Prunus yedoensis var. nudiflora.</title>
        <authorList>
            <person name="Baek S."/>
            <person name="Kim J.-H."/>
            <person name="Choi K."/>
            <person name="Kim G.-B."/>
            <person name="Cho A."/>
            <person name="Jang H."/>
            <person name="Shin C.-H."/>
            <person name="Yu H.-J."/>
            <person name="Mun J.-H."/>
        </authorList>
    </citation>
    <scope>NUCLEOTIDE SEQUENCE [LARGE SCALE GENOMIC DNA]</scope>
    <source>
        <strain evidence="5">cv. Jeju island</strain>
        <tissue evidence="4">Leaf</tissue>
    </source>
</reference>
<dbReference type="SUPFAM" id="SSF52279">
    <property type="entry name" value="Beta-D-glucan exohydrolase, C-terminal domain"/>
    <property type="match status" value="1"/>
</dbReference>
<keyword evidence="5" id="KW-1185">Reference proteome</keyword>
<dbReference type="InterPro" id="IPR017853">
    <property type="entry name" value="GH"/>
</dbReference>
<keyword evidence="2" id="KW-0326">Glycosidase</keyword>
<dbReference type="FunFam" id="3.40.50.1700:FF:000001">
    <property type="entry name" value="probable beta-D-xylosidase 2"/>
    <property type="match status" value="1"/>
</dbReference>
<dbReference type="InterPro" id="IPR044993">
    <property type="entry name" value="BXL"/>
</dbReference>
<dbReference type="PANTHER" id="PTHR42721">
    <property type="entry name" value="SUGAR HYDROLASE-RELATED"/>
    <property type="match status" value="1"/>
</dbReference>
<dbReference type="PANTHER" id="PTHR42721:SF11">
    <property type="entry name" value="BETA-D-XYLOSIDASE 5-RELATED"/>
    <property type="match status" value="1"/>
</dbReference>